<evidence type="ECO:0008006" key="4">
    <source>
        <dbReference type="Google" id="ProtNLM"/>
    </source>
</evidence>
<dbReference type="Proteomes" id="UP001605261">
    <property type="component" value="Unassembled WGS sequence"/>
</dbReference>
<evidence type="ECO:0000256" key="1">
    <source>
        <dbReference type="SAM" id="SignalP"/>
    </source>
</evidence>
<keyword evidence="1" id="KW-0732">Signal</keyword>
<name>A0ABW7CUU2_9GAMM</name>
<evidence type="ECO:0000313" key="3">
    <source>
        <dbReference type="Proteomes" id="UP001605261"/>
    </source>
</evidence>
<feature type="chain" id="PRO_5045695038" description="Secreted protein" evidence="1">
    <location>
        <begin position="24"/>
        <end position="218"/>
    </location>
</feature>
<protein>
    <recommendedName>
        <fullName evidence="4">Secreted protein</fullName>
    </recommendedName>
</protein>
<reference evidence="2 3" key="1">
    <citation type="submission" date="2024-09" db="EMBL/GenBank/DDBJ databases">
        <authorList>
            <consortium name="All-Russian atlas of soil microorganisms"/>
            <consortium name="as a basis for the search for new antimicrobial producers and enzymes with unique properties"/>
            <person name="Sokolova E.A."/>
            <person name="Voronina E.N."/>
        </authorList>
    </citation>
    <scope>NUCLEOTIDE SEQUENCE [LARGE SCALE GENOMIC DNA]</scope>
    <source>
        <strain evidence="2 3">AF-22b-331.1</strain>
    </source>
</reference>
<sequence>MNHLLGISMLAVALAAMTGGCTATPAGTTGAGPKAATGTATAHADAAAGADAYAEPGRGIAVRKVPGTHVVRDFKRSYLALDAWKLYPAAGSVGTPLVAVVLDGSNAVTSAEMRVGRSDAAADVQDCQVPPDEAMGPVDTVEVGGVPFAHVTLGDAAMSHYLSADSYRAVHGGACYAIDLIIAGTRPDVYDPPRTPPFSKDAATKVLAAALAAVHWKP</sequence>
<dbReference type="EMBL" id="JBHGCJ010000003">
    <property type="protein sequence ID" value="MFG6108725.1"/>
    <property type="molecule type" value="Genomic_DNA"/>
</dbReference>
<keyword evidence="3" id="KW-1185">Reference proteome</keyword>
<gene>
    <name evidence="2" type="ORF">ACEU0G_002717</name>
</gene>
<feature type="signal peptide" evidence="1">
    <location>
        <begin position="1"/>
        <end position="23"/>
    </location>
</feature>
<accession>A0ABW7CUU2</accession>
<organism evidence="2 3">
    <name type="scientific">Stenotrophomonas nematodicola</name>
    <dbReference type="NCBI Taxonomy" id="2656746"/>
    <lineage>
        <taxon>Bacteria</taxon>
        <taxon>Pseudomonadati</taxon>
        <taxon>Pseudomonadota</taxon>
        <taxon>Gammaproteobacteria</taxon>
        <taxon>Lysobacterales</taxon>
        <taxon>Lysobacteraceae</taxon>
        <taxon>Stenotrophomonas</taxon>
    </lineage>
</organism>
<comment type="caution">
    <text evidence="2">The sequence shown here is derived from an EMBL/GenBank/DDBJ whole genome shotgun (WGS) entry which is preliminary data.</text>
</comment>
<proteinExistence type="predicted"/>
<dbReference type="RefSeq" id="WP_394162067.1">
    <property type="nucleotide sequence ID" value="NZ_JBHGCJ010000003.1"/>
</dbReference>
<evidence type="ECO:0000313" key="2">
    <source>
        <dbReference type="EMBL" id="MFG6108725.1"/>
    </source>
</evidence>